<dbReference type="InterPro" id="IPR038595">
    <property type="entry name" value="LOR_sf"/>
</dbReference>
<dbReference type="PANTHER" id="PTHR31087">
    <property type="match status" value="1"/>
</dbReference>
<comment type="similarity">
    <text evidence="1">Belongs to the LOR family.</text>
</comment>
<organism evidence="2">
    <name type="scientific">Davidia involucrata</name>
    <name type="common">Dove tree</name>
    <dbReference type="NCBI Taxonomy" id="16924"/>
    <lineage>
        <taxon>Eukaryota</taxon>
        <taxon>Viridiplantae</taxon>
        <taxon>Streptophyta</taxon>
        <taxon>Embryophyta</taxon>
        <taxon>Tracheophyta</taxon>
        <taxon>Spermatophyta</taxon>
        <taxon>Magnoliopsida</taxon>
        <taxon>eudicotyledons</taxon>
        <taxon>Gunneridae</taxon>
        <taxon>Pentapetalae</taxon>
        <taxon>asterids</taxon>
        <taxon>Cornales</taxon>
        <taxon>Nyssaceae</taxon>
        <taxon>Davidia</taxon>
    </lineage>
</organism>
<accession>A0A5B7AR67</accession>
<dbReference type="EMBL" id="GHES01027074">
    <property type="protein sequence ID" value="MPA57633.1"/>
    <property type="molecule type" value="Transcribed_RNA"/>
</dbReference>
<evidence type="ECO:0000313" key="2">
    <source>
        <dbReference type="EMBL" id="MPA57633.1"/>
    </source>
</evidence>
<evidence type="ECO:0000256" key="1">
    <source>
        <dbReference type="ARBA" id="ARBA00005437"/>
    </source>
</evidence>
<dbReference type="Gene3D" id="2.40.160.200">
    <property type="entry name" value="LURP1-related"/>
    <property type="match status" value="1"/>
</dbReference>
<sequence length="204" mass="22657">MKGGVVVKEGFIYEEETHLTVLKTSLFFTGDGFTVYDSKGELVFRVDSYGPDTRDKGELVLMDASGQCLLTVRRKRPSLHQRWEGFLGERIEGQKPIFSVRRSSIIGRSSVTVEVYGNPSEEYQIEGSFTQRFCTMFNAVKESVAEIRRKVDASANVVLGKDVFSLCLKPGFDGAFAMGLVLVLDQIYGDDYSIAGGAEIDHTQ</sequence>
<name>A0A5B7AR67_DAVIN</name>
<protein>
    <submittedName>
        <fullName evidence="2">Uncharacterized protein</fullName>
    </submittedName>
</protein>
<dbReference type="AlphaFoldDB" id="A0A5B7AR67"/>
<dbReference type="SUPFAM" id="SSF54518">
    <property type="entry name" value="Tubby C-terminal domain-like"/>
    <property type="match status" value="1"/>
</dbReference>
<dbReference type="InterPro" id="IPR007612">
    <property type="entry name" value="LOR"/>
</dbReference>
<proteinExistence type="inferred from homology"/>
<dbReference type="InterPro" id="IPR025659">
    <property type="entry name" value="Tubby-like_C"/>
</dbReference>
<dbReference type="PANTHER" id="PTHR31087:SF60">
    <property type="entry name" value="PROTEIN LURP-ONE-RELATED 5"/>
    <property type="match status" value="1"/>
</dbReference>
<dbReference type="Pfam" id="PF04525">
    <property type="entry name" value="LOR"/>
    <property type="match status" value="1"/>
</dbReference>
<reference evidence="2" key="1">
    <citation type="submission" date="2019-08" db="EMBL/GenBank/DDBJ databases">
        <title>Reference gene set and small RNA set construction with multiple tissues from Davidia involucrata Baill.</title>
        <authorList>
            <person name="Yang H."/>
            <person name="Zhou C."/>
            <person name="Li G."/>
            <person name="Wang J."/>
            <person name="Gao P."/>
            <person name="Wang M."/>
            <person name="Wang R."/>
            <person name="Zhao Y."/>
        </authorList>
    </citation>
    <scope>NUCLEOTIDE SEQUENCE</scope>
    <source>
        <tissue evidence="2">Mixed with DoveR01_LX</tissue>
    </source>
</reference>
<gene>
    <name evidence="2" type="ORF">Din_027074</name>
</gene>